<dbReference type="InterPro" id="IPR036291">
    <property type="entry name" value="NAD(P)-bd_dom_sf"/>
</dbReference>
<dbReference type="STRING" id="234267.Acid_2060"/>
<dbReference type="CDD" id="cd05360">
    <property type="entry name" value="SDR_c3"/>
    <property type="match status" value="1"/>
</dbReference>
<gene>
    <name evidence="4" type="ordered locus">Acid_2060</name>
</gene>
<evidence type="ECO:0000256" key="1">
    <source>
        <dbReference type="ARBA" id="ARBA00006484"/>
    </source>
</evidence>
<dbReference type="PANTHER" id="PTHR44196:SF1">
    <property type="entry name" value="DEHYDROGENASE_REDUCTASE SDR FAMILY MEMBER 7B"/>
    <property type="match status" value="1"/>
</dbReference>
<dbReference type="NCBIfam" id="NF005495">
    <property type="entry name" value="PRK07109.1"/>
    <property type="match status" value="1"/>
</dbReference>
<dbReference type="InterPro" id="IPR020904">
    <property type="entry name" value="Sc_DH/Rdtase_CS"/>
</dbReference>
<organism evidence="4">
    <name type="scientific">Solibacter usitatus (strain Ellin6076)</name>
    <dbReference type="NCBI Taxonomy" id="234267"/>
    <lineage>
        <taxon>Bacteria</taxon>
        <taxon>Pseudomonadati</taxon>
        <taxon>Acidobacteriota</taxon>
        <taxon>Terriglobia</taxon>
        <taxon>Bryobacterales</taxon>
        <taxon>Solibacteraceae</taxon>
        <taxon>Candidatus Solibacter</taxon>
    </lineage>
</organism>
<name>Q026L9_SOLUE</name>
<accession>Q026L9</accession>
<dbReference type="HOGENOM" id="CLU_010194_2_1_0"/>
<dbReference type="Pfam" id="PF00106">
    <property type="entry name" value="adh_short"/>
    <property type="match status" value="1"/>
</dbReference>
<dbReference type="Gene3D" id="3.40.50.720">
    <property type="entry name" value="NAD(P)-binding Rossmann-like Domain"/>
    <property type="match status" value="1"/>
</dbReference>
<dbReference type="eggNOG" id="COG0300">
    <property type="taxonomic scope" value="Bacteria"/>
</dbReference>
<dbReference type="PRINTS" id="PR00081">
    <property type="entry name" value="GDHRDH"/>
</dbReference>
<evidence type="ECO:0000256" key="2">
    <source>
        <dbReference type="ARBA" id="ARBA00023002"/>
    </source>
</evidence>
<proteinExistence type="inferred from homology"/>
<dbReference type="InParanoid" id="Q026L9"/>
<reference evidence="4" key="1">
    <citation type="submission" date="2006-10" db="EMBL/GenBank/DDBJ databases">
        <title>Complete sequence of Solibacter usitatus Ellin6076.</title>
        <authorList>
            <consortium name="US DOE Joint Genome Institute"/>
            <person name="Copeland A."/>
            <person name="Lucas S."/>
            <person name="Lapidus A."/>
            <person name="Barry K."/>
            <person name="Detter J.C."/>
            <person name="Glavina del Rio T."/>
            <person name="Hammon N."/>
            <person name="Israni S."/>
            <person name="Dalin E."/>
            <person name="Tice H."/>
            <person name="Pitluck S."/>
            <person name="Thompson L.S."/>
            <person name="Brettin T."/>
            <person name="Bruce D."/>
            <person name="Han C."/>
            <person name="Tapia R."/>
            <person name="Gilna P."/>
            <person name="Schmutz J."/>
            <person name="Larimer F."/>
            <person name="Land M."/>
            <person name="Hauser L."/>
            <person name="Kyrpides N."/>
            <person name="Mikhailova N."/>
            <person name="Janssen P.H."/>
            <person name="Kuske C.R."/>
            <person name="Richardson P."/>
        </authorList>
    </citation>
    <scope>NUCLEOTIDE SEQUENCE</scope>
    <source>
        <strain evidence="4">Ellin6076</strain>
    </source>
</reference>
<protein>
    <submittedName>
        <fullName evidence="4">Short-chain dehydrogenase/reductase SDR</fullName>
    </submittedName>
</protein>
<dbReference type="PRINTS" id="PR00080">
    <property type="entry name" value="SDRFAMILY"/>
</dbReference>
<dbReference type="InterPro" id="IPR002347">
    <property type="entry name" value="SDR_fam"/>
</dbReference>
<evidence type="ECO:0000256" key="3">
    <source>
        <dbReference type="RuleBase" id="RU000363"/>
    </source>
</evidence>
<dbReference type="EMBL" id="CP000473">
    <property type="protein sequence ID" value="ABJ83050.1"/>
    <property type="molecule type" value="Genomic_DNA"/>
</dbReference>
<sequence length="334" mass="35806" precursor="true">MRKQSRVVVVTGASAGVGRATVRAFAGEGAHVGLIARDTEGLHAAAREVERSGGKGLAVPADVADADQVEKAAGRIESELGPIDVWVNNAMTTVFGRVVDVTPAEFKRATEVTYLGAVYGTMAALRRMLPRNEGRIIQVGSALAYRSIPLQAAYCGAKHAIAGFTDSLRTELIHDGKNIHLTMVQLPAMNTPQFTWCRSKMPNHPQPVPPIFQPEVAAERIVWASHHRRREVFVGFPTVIAIEANKIAPALADHYLGRTGFDSQQTREPVPKDRADNLFEALPGDFGAHGVFGQRARNEAATTWLAQHKGTTALAGAALGILAFALKKRASQGG</sequence>
<dbReference type="AlphaFoldDB" id="Q026L9"/>
<evidence type="ECO:0000313" key="4">
    <source>
        <dbReference type="EMBL" id="ABJ83050.1"/>
    </source>
</evidence>
<dbReference type="PROSITE" id="PS00061">
    <property type="entry name" value="ADH_SHORT"/>
    <property type="match status" value="1"/>
</dbReference>
<keyword evidence="2" id="KW-0560">Oxidoreductase</keyword>
<dbReference type="GO" id="GO:0016020">
    <property type="term" value="C:membrane"/>
    <property type="evidence" value="ECO:0007669"/>
    <property type="project" value="TreeGrafter"/>
</dbReference>
<dbReference type="OrthoDB" id="9775296at2"/>
<dbReference type="GO" id="GO:0016491">
    <property type="term" value="F:oxidoreductase activity"/>
    <property type="evidence" value="ECO:0007669"/>
    <property type="project" value="UniProtKB-KW"/>
</dbReference>
<dbReference type="SUPFAM" id="SSF51735">
    <property type="entry name" value="NAD(P)-binding Rossmann-fold domains"/>
    <property type="match status" value="1"/>
</dbReference>
<comment type="similarity">
    <text evidence="1 3">Belongs to the short-chain dehydrogenases/reductases (SDR) family.</text>
</comment>
<dbReference type="PANTHER" id="PTHR44196">
    <property type="entry name" value="DEHYDROGENASE/REDUCTASE SDR FAMILY MEMBER 7B"/>
    <property type="match status" value="1"/>
</dbReference>
<dbReference type="KEGG" id="sus:Acid_2060"/>